<dbReference type="STRING" id="76731.RD2015_3214"/>
<dbReference type="Proteomes" id="UP000060699">
    <property type="component" value="Chromosome"/>
</dbReference>
<evidence type="ECO:0000313" key="1">
    <source>
        <dbReference type="EMBL" id="ALV07673.1"/>
    </source>
</evidence>
<sequence>MSISIDTLLPRMAGFNLIDCEIKDRETFYLLGREDYTQRTGRRELEDAPPEGRLPKRIFVLRLNNAEGKRWGHMHLTGLNQSFCAMTYAPEEKILVVDSDTKVWSQNPNSNGFEPPSTTKGEGGILAGPVTRVKSFGAELWACSACRQVLKRNGPSQWELLGPPINVSDSDFRGCGFDDFDRFSPNDVYAVGGSGEVWHFDGAVWRRCKFPSSWGISAVLCAPDGNVYIAAGTVIYRGFEDRWERLDTKDLITLPIKDLVWYEGQLWATNDYGIWTLSDHSLMPADVPSAVKVCSGNLAVRDGVMLLAGYGGAAYKRDGTWVVIFHDHEVREWFGANRDKVWKSP</sequence>
<proteinExistence type="predicted"/>
<evidence type="ECO:0000313" key="2">
    <source>
        <dbReference type="Proteomes" id="UP000060699"/>
    </source>
</evidence>
<reference evidence="1 2" key="1">
    <citation type="submission" date="2015-12" db="EMBL/GenBank/DDBJ databases">
        <title>Complete genome of Roseateles depolymerans KCTC 42856.</title>
        <authorList>
            <person name="Kim K.M."/>
        </authorList>
    </citation>
    <scope>NUCLEOTIDE SEQUENCE [LARGE SCALE GENOMIC DNA]</scope>
    <source>
        <strain evidence="1 2">KCTC 42856</strain>
    </source>
</reference>
<gene>
    <name evidence="1" type="ORF">RD2015_3214</name>
</gene>
<organism evidence="1 2">
    <name type="scientific">Roseateles depolymerans</name>
    <dbReference type="NCBI Taxonomy" id="76731"/>
    <lineage>
        <taxon>Bacteria</taxon>
        <taxon>Pseudomonadati</taxon>
        <taxon>Pseudomonadota</taxon>
        <taxon>Betaproteobacteria</taxon>
        <taxon>Burkholderiales</taxon>
        <taxon>Sphaerotilaceae</taxon>
        <taxon>Roseateles</taxon>
    </lineage>
</organism>
<dbReference type="SUPFAM" id="SSF50965">
    <property type="entry name" value="Galactose oxidase, central domain"/>
    <property type="match status" value="1"/>
</dbReference>
<dbReference type="RefSeq" id="WP_147306981.1">
    <property type="nucleotide sequence ID" value="NZ_CP013729.1"/>
</dbReference>
<name>A0A0U3MGY9_9BURK</name>
<protein>
    <submittedName>
        <fullName evidence="1">Uncharacterized protein</fullName>
    </submittedName>
</protein>
<accession>A0A0U3MGY9</accession>
<dbReference type="InterPro" id="IPR011043">
    <property type="entry name" value="Gal_Oxase/kelch_b-propeller"/>
</dbReference>
<dbReference type="KEGG" id="rdp:RD2015_3214"/>
<dbReference type="OrthoDB" id="5516213at2"/>
<dbReference type="AlphaFoldDB" id="A0A0U3MGY9"/>
<dbReference type="EMBL" id="CP013729">
    <property type="protein sequence ID" value="ALV07673.1"/>
    <property type="molecule type" value="Genomic_DNA"/>
</dbReference>
<keyword evidence="2" id="KW-1185">Reference proteome</keyword>